<dbReference type="PANTHER" id="PTHR21508">
    <property type="entry name" value="MITOGUARDIN"/>
    <property type="match status" value="1"/>
</dbReference>
<evidence type="ECO:0000256" key="9">
    <source>
        <dbReference type="SAM" id="MobiDB-lite"/>
    </source>
</evidence>
<accession>A0A0D8XYV7</accession>
<dbReference type="InterPro" id="IPR029190">
    <property type="entry name" value="Rrp14/SURF6_C"/>
</dbReference>
<evidence type="ECO:0000256" key="5">
    <source>
        <dbReference type="ARBA" id="ARBA00022989"/>
    </source>
</evidence>
<dbReference type="EMBL" id="KN716223">
    <property type="protein sequence ID" value="KJH49818.1"/>
    <property type="molecule type" value="Genomic_DNA"/>
</dbReference>
<keyword evidence="8" id="KW-0175">Coiled coil</keyword>
<evidence type="ECO:0000256" key="1">
    <source>
        <dbReference type="ARBA" id="ARBA00004294"/>
    </source>
</evidence>
<feature type="coiled-coil region" evidence="8">
    <location>
        <begin position="694"/>
        <end position="721"/>
    </location>
</feature>
<protein>
    <submittedName>
        <fullName evidence="12">Surfeit locus protein 6</fullName>
    </submittedName>
</protein>
<dbReference type="InterPro" id="IPR019392">
    <property type="entry name" value="Miga"/>
</dbReference>
<keyword evidence="5 10" id="KW-1133">Transmembrane helix</keyword>
<reference evidence="12 13" key="1">
    <citation type="submission" date="2013-11" db="EMBL/GenBank/DDBJ databases">
        <title>Draft genome of the bovine lungworm Dictyocaulus viviparus.</title>
        <authorList>
            <person name="Mitreva M."/>
        </authorList>
    </citation>
    <scope>NUCLEOTIDE SEQUENCE [LARGE SCALE GENOMIC DNA]</scope>
    <source>
        <strain evidence="12 13">HannoverDv2000</strain>
    </source>
</reference>
<dbReference type="STRING" id="29172.A0A0D8XYV7"/>
<evidence type="ECO:0000313" key="13">
    <source>
        <dbReference type="Proteomes" id="UP000053766"/>
    </source>
</evidence>
<evidence type="ECO:0000313" key="12">
    <source>
        <dbReference type="EMBL" id="KJH49818.1"/>
    </source>
</evidence>
<keyword evidence="3 10" id="KW-0812">Transmembrane</keyword>
<dbReference type="OrthoDB" id="8880065at2759"/>
<gene>
    <name evidence="12" type="ORF">DICVIV_04071</name>
</gene>
<feature type="transmembrane region" description="Helical" evidence="10">
    <location>
        <begin position="20"/>
        <end position="40"/>
    </location>
</feature>
<keyword evidence="7 10" id="KW-0472">Membrane</keyword>
<dbReference type="Proteomes" id="UP000053766">
    <property type="component" value="Unassembled WGS sequence"/>
</dbReference>
<evidence type="ECO:0000256" key="8">
    <source>
        <dbReference type="SAM" id="Coils"/>
    </source>
</evidence>
<organism evidence="12 13">
    <name type="scientific">Dictyocaulus viviparus</name>
    <name type="common">Bovine lungworm</name>
    <dbReference type="NCBI Taxonomy" id="29172"/>
    <lineage>
        <taxon>Eukaryota</taxon>
        <taxon>Metazoa</taxon>
        <taxon>Ecdysozoa</taxon>
        <taxon>Nematoda</taxon>
        <taxon>Chromadorea</taxon>
        <taxon>Rhabditida</taxon>
        <taxon>Rhabditina</taxon>
        <taxon>Rhabditomorpha</taxon>
        <taxon>Strongyloidea</taxon>
        <taxon>Metastrongylidae</taxon>
        <taxon>Dictyocaulus</taxon>
    </lineage>
</organism>
<dbReference type="Pfam" id="PF10265">
    <property type="entry name" value="Miga"/>
    <property type="match status" value="1"/>
</dbReference>
<dbReference type="AlphaFoldDB" id="A0A0D8XYV7"/>
<keyword evidence="6" id="KW-0496">Mitochondrion</keyword>
<feature type="region of interest" description="Disordered" evidence="9">
    <location>
        <begin position="563"/>
        <end position="608"/>
    </location>
</feature>
<name>A0A0D8XYV7_DICVI</name>
<reference evidence="13" key="2">
    <citation type="journal article" date="2016" name="Sci. Rep.">
        <title>Dictyocaulus viviparus genome, variome and transcriptome elucidate lungworm biology and support future intervention.</title>
        <authorList>
            <person name="McNulty S.N."/>
            <person name="Strube C."/>
            <person name="Rosa B.A."/>
            <person name="Martin J.C."/>
            <person name="Tyagi R."/>
            <person name="Choi Y.J."/>
            <person name="Wang Q."/>
            <person name="Hallsworth Pepin K."/>
            <person name="Zhang X."/>
            <person name="Ozersky P."/>
            <person name="Wilson R.K."/>
            <person name="Sternberg P.W."/>
            <person name="Gasser R.B."/>
            <person name="Mitreva M."/>
        </authorList>
    </citation>
    <scope>NUCLEOTIDE SEQUENCE [LARGE SCALE GENOMIC DNA]</scope>
    <source>
        <strain evidence="13">HannoverDv2000</strain>
    </source>
</reference>
<evidence type="ECO:0000256" key="4">
    <source>
        <dbReference type="ARBA" id="ARBA00022787"/>
    </source>
</evidence>
<evidence type="ECO:0000256" key="7">
    <source>
        <dbReference type="ARBA" id="ARBA00023136"/>
    </source>
</evidence>
<keyword evidence="13" id="KW-1185">Reference proteome</keyword>
<dbReference type="GO" id="GO:0005741">
    <property type="term" value="C:mitochondrial outer membrane"/>
    <property type="evidence" value="ECO:0007669"/>
    <property type="project" value="UniProtKB-SubCell"/>
</dbReference>
<feature type="domain" description="Ribosomal RNA-processing protein 14/surfeit locus protein 6 C-terminal" evidence="11">
    <location>
        <begin position="698"/>
        <end position="880"/>
    </location>
</feature>
<evidence type="ECO:0000256" key="6">
    <source>
        <dbReference type="ARBA" id="ARBA00023128"/>
    </source>
</evidence>
<dbReference type="PANTHER" id="PTHR21508:SF5">
    <property type="entry name" value="MITOGUARDIN"/>
    <property type="match status" value="1"/>
</dbReference>
<evidence type="ECO:0000259" key="11">
    <source>
        <dbReference type="Pfam" id="PF04935"/>
    </source>
</evidence>
<evidence type="ECO:0000256" key="3">
    <source>
        <dbReference type="ARBA" id="ARBA00022692"/>
    </source>
</evidence>
<proteinExistence type="inferred from homology"/>
<evidence type="ECO:0000256" key="2">
    <source>
        <dbReference type="ARBA" id="ARBA00008969"/>
    </source>
</evidence>
<dbReference type="Pfam" id="PF04935">
    <property type="entry name" value="SURF6"/>
    <property type="match status" value="1"/>
</dbReference>
<dbReference type="GO" id="GO:0008053">
    <property type="term" value="P:mitochondrial fusion"/>
    <property type="evidence" value="ECO:0007669"/>
    <property type="project" value="InterPro"/>
</dbReference>
<keyword evidence="4" id="KW-1000">Mitochondrion outer membrane</keyword>
<comment type="similarity">
    <text evidence="2">Belongs to the mitoguardin family.</text>
</comment>
<comment type="subcellular location">
    <subcellularLocation>
        <location evidence="1">Mitochondrion outer membrane</location>
    </subcellularLocation>
</comment>
<sequence length="890" mass="102744">MGFIAGMSTNLKLSSRATTILISGIGIGAIIFGLLLRRWLRNNDLLIKQSLKLNADGVHNVATDGYQQLDRTETVRASSRLRCTPSLSERGSLRQGGGSRQRNHFSSNVDMAAVGVIDTTQELLRCLERSVNVIETYRNLSDKHSSLFEEFTSIADRLKTLESDVAHLVAQGALEEFRDEISSVVPQSAGWSVYNGPRAGTLSVLSDDSFMSAYEEFVVTLDDDILRDVLSIPDGQLHFYKDGLRAANHGEVNYRKMRGDVCQCESELDFAAKLWCLRKAFQLCLNDEHRRMWIAKAGRTLLGDILKHSKQDPTQFYTAFDALIEFFRNEANVCQMEEELAGRGVVDFGFWDIVLDFILLDSFDDIKSPPSAVYSVTKNYFLSNSIKYSTIRTIIWSMLKAKRQRLKEQVTQFVVDIFSLKRVRYTTVEALAEDVWIILESRAEAFGILYRGRCYTTLLSRYVITELDHSGMTFENTTSNGDLLEKISLIDEQMRNTCDLIPISIWGFDGSIHEKLRLRKHRIVNQKLTPEEKQALSKSKKQRIARTTGAVYRRVSEDASRSNIRADSGCKSVEKNDEPQNLPSRTFVKLDKPNNSTANSGEMIGVPINSSNPIAEEFENRFTGDGKKRHCDRLVEWNGRSKNLEYIEVSSEAEIGDLDIFKQREVALRKLQEKLKMMKAHREGKTKTNKEFSAVLKQEERRKLKRRISKMKMKQRRAKEKQQNIDISNDTITNSKTEQLEDGMVSFSNFDFIVKGGRKKRRLTTSERKQKFSGKDYRSLIKKVEKREQKLERLREKEPEKAVNMENSIKWNRVFNKARGIKDNVQFLQKGLKRKEKLKERRKEEWLKRTANVLREKEKKQDKRRENILKRMEDKKKRKIKLLKRKGRIL</sequence>
<evidence type="ECO:0000256" key="10">
    <source>
        <dbReference type="SAM" id="Phobius"/>
    </source>
</evidence>